<dbReference type="RefSeq" id="WP_107639839.1">
    <property type="nucleotide sequence ID" value="NZ_PZHX01000001.1"/>
</dbReference>
<dbReference type="Pfam" id="PF01555">
    <property type="entry name" value="N6_N4_Mtase"/>
    <property type="match status" value="1"/>
</dbReference>
<comment type="similarity">
    <text evidence="1 5">Belongs to the N(4)/N(6)-methyltransferase family.</text>
</comment>
<evidence type="ECO:0000256" key="1">
    <source>
        <dbReference type="ARBA" id="ARBA00006594"/>
    </source>
</evidence>
<evidence type="ECO:0000256" key="2">
    <source>
        <dbReference type="ARBA" id="ARBA00022603"/>
    </source>
</evidence>
<dbReference type="PANTHER" id="PTHR13370:SF3">
    <property type="entry name" value="TRNA (GUANINE(10)-N2)-METHYLTRANSFERASE HOMOLOG"/>
    <property type="match status" value="1"/>
</dbReference>
<proteinExistence type="inferred from homology"/>
<dbReference type="GO" id="GO:0008170">
    <property type="term" value="F:N-methyltransferase activity"/>
    <property type="evidence" value="ECO:0007669"/>
    <property type="project" value="InterPro"/>
</dbReference>
<keyword evidence="4" id="KW-0680">Restriction system</keyword>
<evidence type="ECO:0000256" key="5">
    <source>
        <dbReference type="RuleBase" id="RU362026"/>
    </source>
</evidence>
<dbReference type="PRINTS" id="PR00508">
    <property type="entry name" value="S21N4MTFRASE"/>
</dbReference>
<sequence length="233" mass="27383">MELNKIYNEDCLNVMKKIPNETVDLIVTDPPYLVSYKTGYRKNKEHRFNKVIFNDNNEELIKEYIAECYRILKQNSAMYMFCSASKVDFFKSELEKQFSIKNMIVWQKNNHTAGDLKNAFGRKYELIFLVNKGQKHFNGERLTDVWSFDRVPHEHLIHQNQKPLPLIEQCIEKHSYENDLIFDGFMGSGTTAIAAMNTNRKFLGCELDKGYFDVAQKRIANTIPFKQINLFDI</sequence>
<reference evidence="7 8" key="1">
    <citation type="journal article" date="2016" name="Front. Microbiol.">
        <title>Comprehensive Phylogenetic Analysis of Bovine Non-aureus Staphylococci Species Based on Whole-Genome Sequencing.</title>
        <authorList>
            <person name="Naushad S."/>
            <person name="Barkema H.W."/>
            <person name="Luby C."/>
            <person name="Condas L.A."/>
            <person name="Nobrega D.B."/>
            <person name="Carson D.A."/>
            <person name="De Buck J."/>
        </authorList>
    </citation>
    <scope>NUCLEOTIDE SEQUENCE [LARGE SCALE GENOMIC DNA]</scope>
    <source>
        <strain evidence="7 8">SNUC 5336</strain>
    </source>
</reference>
<dbReference type="InterPro" id="IPR002941">
    <property type="entry name" value="DNA_methylase_N4/N6"/>
</dbReference>
<dbReference type="EC" id="2.1.1.-" evidence="5"/>
<dbReference type="SUPFAM" id="SSF53335">
    <property type="entry name" value="S-adenosyl-L-methionine-dependent methyltransferases"/>
    <property type="match status" value="1"/>
</dbReference>
<dbReference type="AlphaFoldDB" id="A0A974KYZ6"/>
<comment type="caution">
    <text evidence="7">The sequence shown here is derived from an EMBL/GenBank/DDBJ whole genome shotgun (WGS) entry which is preliminary data.</text>
</comment>
<dbReference type="Proteomes" id="UP000241540">
    <property type="component" value="Unassembled WGS sequence"/>
</dbReference>
<dbReference type="GO" id="GO:0009007">
    <property type="term" value="F:site-specific DNA-methyltransferase (adenine-specific) activity"/>
    <property type="evidence" value="ECO:0007669"/>
    <property type="project" value="TreeGrafter"/>
</dbReference>
<gene>
    <name evidence="7" type="ORF">BUZ51_00165</name>
</gene>
<evidence type="ECO:0000313" key="7">
    <source>
        <dbReference type="EMBL" id="PTK32230.1"/>
    </source>
</evidence>
<dbReference type="PANTHER" id="PTHR13370">
    <property type="entry name" value="RNA METHYLASE-RELATED"/>
    <property type="match status" value="1"/>
</dbReference>
<dbReference type="GO" id="GO:0003677">
    <property type="term" value="F:DNA binding"/>
    <property type="evidence" value="ECO:0007669"/>
    <property type="project" value="InterPro"/>
</dbReference>
<evidence type="ECO:0000313" key="8">
    <source>
        <dbReference type="Proteomes" id="UP000241540"/>
    </source>
</evidence>
<accession>A0A974KYZ6</accession>
<evidence type="ECO:0000256" key="3">
    <source>
        <dbReference type="ARBA" id="ARBA00022679"/>
    </source>
</evidence>
<name>A0A974KYZ6_STAHO</name>
<dbReference type="InterPro" id="IPR001091">
    <property type="entry name" value="RM_Methyltransferase"/>
</dbReference>
<dbReference type="Gene3D" id="3.40.50.150">
    <property type="entry name" value="Vaccinia Virus protein VP39"/>
    <property type="match status" value="1"/>
</dbReference>
<evidence type="ECO:0000256" key="4">
    <source>
        <dbReference type="ARBA" id="ARBA00022747"/>
    </source>
</evidence>
<keyword evidence="2" id="KW-0489">Methyltransferase</keyword>
<evidence type="ECO:0000259" key="6">
    <source>
        <dbReference type="Pfam" id="PF01555"/>
    </source>
</evidence>
<organism evidence="7 8">
    <name type="scientific">Staphylococcus hominis</name>
    <dbReference type="NCBI Taxonomy" id="1290"/>
    <lineage>
        <taxon>Bacteria</taxon>
        <taxon>Bacillati</taxon>
        <taxon>Bacillota</taxon>
        <taxon>Bacilli</taxon>
        <taxon>Bacillales</taxon>
        <taxon>Staphylococcaceae</taxon>
        <taxon>Staphylococcus</taxon>
    </lineage>
</organism>
<dbReference type="InterPro" id="IPR002052">
    <property type="entry name" value="DNA_methylase_N6_adenine_CS"/>
</dbReference>
<dbReference type="EMBL" id="PZHX01000001">
    <property type="protein sequence ID" value="PTK32230.1"/>
    <property type="molecule type" value="Genomic_DNA"/>
</dbReference>
<protein>
    <recommendedName>
        <fullName evidence="5">Methyltransferase</fullName>
        <ecNumber evidence="5">2.1.1.-</ecNumber>
    </recommendedName>
</protein>
<dbReference type="GO" id="GO:0005737">
    <property type="term" value="C:cytoplasm"/>
    <property type="evidence" value="ECO:0007669"/>
    <property type="project" value="TreeGrafter"/>
</dbReference>
<dbReference type="GO" id="GO:0032259">
    <property type="term" value="P:methylation"/>
    <property type="evidence" value="ECO:0007669"/>
    <property type="project" value="UniProtKB-KW"/>
</dbReference>
<dbReference type="PROSITE" id="PS00092">
    <property type="entry name" value="N6_MTASE"/>
    <property type="match status" value="1"/>
</dbReference>
<dbReference type="InterPro" id="IPR029063">
    <property type="entry name" value="SAM-dependent_MTases_sf"/>
</dbReference>
<dbReference type="GO" id="GO:0009307">
    <property type="term" value="P:DNA restriction-modification system"/>
    <property type="evidence" value="ECO:0007669"/>
    <property type="project" value="UniProtKB-KW"/>
</dbReference>
<keyword evidence="3" id="KW-0808">Transferase</keyword>
<feature type="domain" description="DNA methylase N-4/N-6" evidence="6">
    <location>
        <begin position="23"/>
        <end position="217"/>
    </location>
</feature>